<dbReference type="InterPro" id="IPR011606">
    <property type="entry name" value="Brnchd-chn_aa_trnsp_permease"/>
</dbReference>
<comment type="caution">
    <text evidence="10">The sequence shown here is derived from an EMBL/GenBank/DDBJ whole genome shotgun (WGS) entry which is preliminary data.</text>
</comment>
<keyword evidence="7 9" id="KW-0472">Membrane</keyword>
<sequence length="275" mass="28807">MLREFINRHGRALREGAHDGLPIALGYLAVSFSLGIAARSVGLDPIQGFLASLLNNASAGEYAAFALMGAGGTYFEMAIVTLIANARYLLMSFAISQRLDPEASLVQRFLVGFDLTDEIFGIAIARPGNIDPYYSYGAMIPALPAWSLGTALGIVVGNVMPARVVSALSVALFGMFLAVIVPPSRKNPVVRGFVIASFAASALFEFAPLVSGLSAGTRTIVLTVSLSSVAALLFPVKDGEAEEPSQDESRERGRLLASDSEAIGQGVPEALGDVA</sequence>
<evidence type="ECO:0000256" key="8">
    <source>
        <dbReference type="SAM" id="MobiDB-lite"/>
    </source>
</evidence>
<feature type="transmembrane region" description="Helical" evidence="9">
    <location>
        <begin position="133"/>
        <end position="156"/>
    </location>
</feature>
<evidence type="ECO:0000313" key="11">
    <source>
        <dbReference type="Proteomes" id="UP000199135"/>
    </source>
</evidence>
<dbReference type="Pfam" id="PF03591">
    <property type="entry name" value="AzlC"/>
    <property type="match status" value="1"/>
</dbReference>
<evidence type="ECO:0000256" key="7">
    <source>
        <dbReference type="ARBA" id="ARBA00023136"/>
    </source>
</evidence>
<gene>
    <name evidence="10" type="ORF">SAMN05216447_10247</name>
</gene>
<evidence type="ECO:0000313" key="10">
    <source>
        <dbReference type="EMBL" id="SEH41848.1"/>
    </source>
</evidence>
<evidence type="ECO:0000256" key="1">
    <source>
        <dbReference type="ARBA" id="ARBA00004651"/>
    </source>
</evidence>
<evidence type="ECO:0000256" key="2">
    <source>
        <dbReference type="ARBA" id="ARBA00010735"/>
    </source>
</evidence>
<keyword evidence="6 9" id="KW-1133">Transmembrane helix</keyword>
<protein>
    <submittedName>
        <fullName evidence="10">Predicted branched-chain amino acid permease (Azaleucine resistance)</fullName>
    </submittedName>
</protein>
<accession>A0A1H6I627</accession>
<feature type="transmembrane region" description="Helical" evidence="9">
    <location>
        <begin position="62"/>
        <end position="84"/>
    </location>
</feature>
<dbReference type="RefSeq" id="WP_078686939.1">
    <property type="nucleotide sequence ID" value="NZ_FNWT01000002.1"/>
</dbReference>
<feature type="transmembrane region" description="Helical" evidence="9">
    <location>
        <begin position="219"/>
        <end position="236"/>
    </location>
</feature>
<dbReference type="Proteomes" id="UP000199135">
    <property type="component" value="Unassembled WGS sequence"/>
</dbReference>
<name>A0A1H6I627_9ACTN</name>
<organism evidence="10 11">
    <name type="scientific">Parafannyhessea umbonata</name>
    <dbReference type="NCBI Taxonomy" id="604330"/>
    <lineage>
        <taxon>Bacteria</taxon>
        <taxon>Bacillati</taxon>
        <taxon>Actinomycetota</taxon>
        <taxon>Coriobacteriia</taxon>
        <taxon>Coriobacteriales</taxon>
        <taxon>Atopobiaceae</taxon>
        <taxon>Parafannyhessea</taxon>
    </lineage>
</organism>
<keyword evidence="11" id="KW-1185">Reference proteome</keyword>
<evidence type="ECO:0000256" key="6">
    <source>
        <dbReference type="ARBA" id="ARBA00022989"/>
    </source>
</evidence>
<reference evidence="10 11" key="1">
    <citation type="submission" date="2016-10" db="EMBL/GenBank/DDBJ databases">
        <authorList>
            <person name="Varghese N."/>
            <person name="Submissions S."/>
        </authorList>
    </citation>
    <scope>NUCLEOTIDE SEQUENCE [LARGE SCALE GENOMIC DNA]</scope>
    <source>
        <strain evidence="10 11">WCP15</strain>
    </source>
</reference>
<evidence type="ECO:0000256" key="9">
    <source>
        <dbReference type="SAM" id="Phobius"/>
    </source>
</evidence>
<feature type="transmembrane region" description="Helical" evidence="9">
    <location>
        <begin position="193"/>
        <end position="213"/>
    </location>
</feature>
<keyword evidence="4" id="KW-1003">Cell membrane</keyword>
<dbReference type="PANTHER" id="PTHR34979">
    <property type="entry name" value="INNER MEMBRANE PROTEIN YGAZ"/>
    <property type="match status" value="1"/>
</dbReference>
<dbReference type="PANTHER" id="PTHR34979:SF1">
    <property type="entry name" value="INNER MEMBRANE PROTEIN YGAZ"/>
    <property type="match status" value="1"/>
</dbReference>
<evidence type="ECO:0000256" key="4">
    <source>
        <dbReference type="ARBA" id="ARBA00022475"/>
    </source>
</evidence>
<evidence type="ECO:0000256" key="3">
    <source>
        <dbReference type="ARBA" id="ARBA00022448"/>
    </source>
</evidence>
<feature type="transmembrane region" description="Helical" evidence="9">
    <location>
        <begin position="162"/>
        <end position="181"/>
    </location>
</feature>
<keyword evidence="3" id="KW-0813">Transport</keyword>
<comment type="similarity">
    <text evidence="2">Belongs to the AzlC family.</text>
</comment>
<comment type="subcellular location">
    <subcellularLocation>
        <location evidence="1">Cell membrane</location>
        <topology evidence="1">Multi-pass membrane protein</topology>
    </subcellularLocation>
</comment>
<feature type="transmembrane region" description="Helical" evidence="9">
    <location>
        <begin position="21"/>
        <end position="42"/>
    </location>
</feature>
<dbReference type="EMBL" id="FNWT01000002">
    <property type="protein sequence ID" value="SEH41848.1"/>
    <property type="molecule type" value="Genomic_DNA"/>
</dbReference>
<evidence type="ECO:0000256" key="5">
    <source>
        <dbReference type="ARBA" id="ARBA00022692"/>
    </source>
</evidence>
<proteinExistence type="inferred from homology"/>
<feature type="region of interest" description="Disordered" evidence="8">
    <location>
        <begin position="239"/>
        <end position="275"/>
    </location>
</feature>
<keyword evidence="5 9" id="KW-0812">Transmembrane</keyword>